<dbReference type="Proteomes" id="UP001359559">
    <property type="component" value="Unassembled WGS sequence"/>
</dbReference>
<dbReference type="PANTHER" id="PTHR36063:SF1">
    <property type="entry name" value="ARABIDOPSIS THALIANA GENOMIC DNA, CHROMOSOME 5, P1 CLONE:MOK16"/>
    <property type="match status" value="1"/>
</dbReference>
<proteinExistence type="predicted"/>
<gene>
    <name evidence="1" type="ORF">RJT34_24397</name>
</gene>
<dbReference type="AlphaFoldDB" id="A0AAN9FWB9"/>
<dbReference type="PANTHER" id="PTHR36063">
    <property type="entry name" value="ARABIDOPSIS THALIANA GENOMIC DNA, CHROMOSOME 5, P1 CLONE:MOK16"/>
    <property type="match status" value="1"/>
</dbReference>
<evidence type="ECO:0000313" key="1">
    <source>
        <dbReference type="EMBL" id="KAK7279348.1"/>
    </source>
</evidence>
<dbReference type="EMBL" id="JAYKXN010000006">
    <property type="protein sequence ID" value="KAK7279348.1"/>
    <property type="molecule type" value="Genomic_DNA"/>
</dbReference>
<reference evidence="1 2" key="1">
    <citation type="submission" date="2024-01" db="EMBL/GenBank/DDBJ databases">
        <title>The genomes of 5 underutilized Papilionoideae crops provide insights into root nodulation and disease resistance.</title>
        <authorList>
            <person name="Yuan L."/>
        </authorList>
    </citation>
    <scope>NUCLEOTIDE SEQUENCE [LARGE SCALE GENOMIC DNA]</scope>
    <source>
        <strain evidence="1">LY-2023</strain>
        <tissue evidence="1">Leaf</tissue>
    </source>
</reference>
<name>A0AAN9FWB9_CLITE</name>
<accession>A0AAN9FWB9</accession>
<sequence>MAKGIKNLSSWMEVAPAPIIFPTKPSNSPALETITEEAAAAAEENSDKSSINSLLKSELLDMVPVNFFDKERKKYLEGCMRRGVLCWYRSSHPSIDYSINQITFEDISRPKDTK</sequence>
<organism evidence="1 2">
    <name type="scientific">Clitoria ternatea</name>
    <name type="common">Butterfly pea</name>
    <dbReference type="NCBI Taxonomy" id="43366"/>
    <lineage>
        <taxon>Eukaryota</taxon>
        <taxon>Viridiplantae</taxon>
        <taxon>Streptophyta</taxon>
        <taxon>Embryophyta</taxon>
        <taxon>Tracheophyta</taxon>
        <taxon>Spermatophyta</taxon>
        <taxon>Magnoliopsida</taxon>
        <taxon>eudicotyledons</taxon>
        <taxon>Gunneridae</taxon>
        <taxon>Pentapetalae</taxon>
        <taxon>rosids</taxon>
        <taxon>fabids</taxon>
        <taxon>Fabales</taxon>
        <taxon>Fabaceae</taxon>
        <taxon>Papilionoideae</taxon>
        <taxon>50 kb inversion clade</taxon>
        <taxon>NPAAA clade</taxon>
        <taxon>indigoferoid/millettioid clade</taxon>
        <taxon>Phaseoleae</taxon>
        <taxon>Clitoria</taxon>
    </lineage>
</organism>
<evidence type="ECO:0000313" key="2">
    <source>
        <dbReference type="Proteomes" id="UP001359559"/>
    </source>
</evidence>
<keyword evidence="2" id="KW-1185">Reference proteome</keyword>
<protein>
    <submittedName>
        <fullName evidence="1">Uncharacterized protein</fullName>
    </submittedName>
</protein>
<comment type="caution">
    <text evidence="1">The sequence shown here is derived from an EMBL/GenBank/DDBJ whole genome shotgun (WGS) entry which is preliminary data.</text>
</comment>